<keyword evidence="3" id="KW-0645">Protease</keyword>
<dbReference type="PROSITE" id="PS00134">
    <property type="entry name" value="TRYPSIN_HIS"/>
    <property type="match status" value="2"/>
</dbReference>
<comment type="similarity">
    <text evidence="2">Belongs to the peptidase S1 family. CLIP subfamily.</text>
</comment>
<feature type="domain" description="Peptidase S1" evidence="5">
    <location>
        <begin position="359"/>
        <end position="638"/>
    </location>
</feature>
<evidence type="ECO:0000256" key="3">
    <source>
        <dbReference type="RuleBase" id="RU363034"/>
    </source>
</evidence>
<dbReference type="SUPFAM" id="SSF50494">
    <property type="entry name" value="Trypsin-like serine proteases"/>
    <property type="match status" value="3"/>
</dbReference>
<feature type="signal peptide" evidence="4">
    <location>
        <begin position="1"/>
        <end position="21"/>
    </location>
</feature>
<reference evidence="6" key="1">
    <citation type="submission" date="2021-02" db="EMBL/GenBank/DDBJ databases">
        <authorList>
            <person name="Nowell W R."/>
        </authorList>
    </citation>
    <scope>NUCLEOTIDE SEQUENCE</scope>
    <source>
        <strain evidence="6">Ploen Becks lab</strain>
    </source>
</reference>
<protein>
    <recommendedName>
        <fullName evidence="5">Peptidase S1 domain-containing protein</fullName>
    </recommendedName>
</protein>
<evidence type="ECO:0000256" key="1">
    <source>
        <dbReference type="ARBA" id="ARBA00023157"/>
    </source>
</evidence>
<organism evidence="6 7">
    <name type="scientific">Brachionus calyciflorus</name>
    <dbReference type="NCBI Taxonomy" id="104777"/>
    <lineage>
        <taxon>Eukaryota</taxon>
        <taxon>Metazoa</taxon>
        <taxon>Spiralia</taxon>
        <taxon>Gnathifera</taxon>
        <taxon>Rotifera</taxon>
        <taxon>Eurotatoria</taxon>
        <taxon>Monogononta</taxon>
        <taxon>Pseudotrocha</taxon>
        <taxon>Ploima</taxon>
        <taxon>Brachionidae</taxon>
        <taxon>Brachionus</taxon>
    </lineage>
</organism>
<comment type="caution">
    <text evidence="6">The sequence shown here is derived from an EMBL/GenBank/DDBJ whole genome shotgun (WGS) entry which is preliminary data.</text>
</comment>
<feature type="domain" description="Peptidase S1" evidence="5">
    <location>
        <begin position="47"/>
        <end position="323"/>
    </location>
</feature>
<dbReference type="InterPro" id="IPR009003">
    <property type="entry name" value="Peptidase_S1_PA"/>
</dbReference>
<feature type="domain" description="Peptidase S1" evidence="5">
    <location>
        <begin position="692"/>
        <end position="973"/>
    </location>
</feature>
<dbReference type="AlphaFoldDB" id="A0A813URP4"/>
<dbReference type="SMART" id="SM00020">
    <property type="entry name" value="Tryp_SPc"/>
    <property type="match status" value="3"/>
</dbReference>
<dbReference type="Pfam" id="PF00089">
    <property type="entry name" value="Trypsin"/>
    <property type="match status" value="3"/>
</dbReference>
<dbReference type="Proteomes" id="UP000663879">
    <property type="component" value="Unassembled WGS sequence"/>
</dbReference>
<dbReference type="GO" id="GO:0006508">
    <property type="term" value="P:proteolysis"/>
    <property type="evidence" value="ECO:0007669"/>
    <property type="project" value="UniProtKB-KW"/>
</dbReference>
<dbReference type="CDD" id="cd00190">
    <property type="entry name" value="Tryp_SPc"/>
    <property type="match status" value="3"/>
</dbReference>
<dbReference type="Gene3D" id="2.40.10.10">
    <property type="entry name" value="Trypsin-like serine proteases"/>
    <property type="match status" value="3"/>
</dbReference>
<feature type="chain" id="PRO_5032451254" description="Peptidase S1 domain-containing protein" evidence="4">
    <location>
        <begin position="22"/>
        <end position="974"/>
    </location>
</feature>
<evidence type="ECO:0000256" key="4">
    <source>
        <dbReference type="SAM" id="SignalP"/>
    </source>
</evidence>
<dbReference type="PANTHER" id="PTHR24252:SF7">
    <property type="entry name" value="HYALIN"/>
    <property type="match status" value="1"/>
</dbReference>
<evidence type="ECO:0000259" key="5">
    <source>
        <dbReference type="PROSITE" id="PS50240"/>
    </source>
</evidence>
<dbReference type="InterPro" id="IPR018114">
    <property type="entry name" value="TRYPSIN_HIS"/>
</dbReference>
<gene>
    <name evidence="6" type="ORF">OXX778_LOCUS7903</name>
</gene>
<dbReference type="PRINTS" id="PR00722">
    <property type="entry name" value="CHYMOTRYPSIN"/>
</dbReference>
<keyword evidence="3" id="KW-0378">Hydrolase</keyword>
<sequence length="974" mass="109538">MINRYFLIFLILFVKFGIRYSFDCKPGFSGKNCNKCGISYKEQNVRIVGGREAEPNSWPSIALIVFSYKFDFEIANKIVIPTTRATCGGTLIDRNSILTAAHCFLTDVSFDLDGQKFEQKVVPNKYFPTYESMYTVYLGLHNMSGIFDKISSIYPGKAYKVEEFILHPKYDAFRVENDIAFIKLKNDVVLDKNVQIACLPDKNLAINDDTPGWVAGWGLINAKGISSLTLQNAKITIYVKTQCYDSSPKNWKIQICAGEKSGGIDTCQGDSGGPLIIKKIINGIERSVLVGITSYGYSCGKPRYPGIYTRISAFLNWIIETSKKVNPLINHSSIPSFNCSKTNQCNTCGLRFVRPNIRILGGVEAAPYSWPSMALIRFNYTFEYNNSIGESVRTVIYKCAGSLINNVSVLTAANCFITRVKFFDEVFKYVQVRPNKFFPTIRSMYTVYLGVHDMNDIQDSGIKSPIQKFGIHSFKKHPRFNSSNNFNDIGIISLDRPVQFNQYIQPACLPKFSGFPRKTNNRSTWIAGWGYTSPSSGYSNTLRNVKMFLYDGKFCQNVYPNVVKNWNKQLCAGAYEGGKDTCVGDAGAPLFLKMKTNGLNRFVVSGITSYGEGCGRPGFPALYTKVSSYLTWINANSKSRIKTSRYFLKRSKIESGRKKRKSNKAVKNCRYGKVGKYCDVCGNQFYNPNLKIVGGIEAKAHSWPSTVLLRFKYNYIYIYKNETKQGFKSGFCGGNLIDRRTILTAAHCFIKKFPIHLDKTYKVNVVTNSFHPTFESMYTVYLGLHGNKGVFDGTSSIHPGIEMSIDKFIVHENYTEGIFVNDIAIIKLSKEVKLDYNIQPACLPNPKFKSYPKKYDIPVWAAGWGTLALNGSIPWILHNVKMTLYNYTQCDNVIDSKNKAWEKLICAGEMKGGKDTCLGDSGGPLFVKDWVNGIKKYVLVGLTSSGDGCGNPNSPGVYTKISEYLKWIDIHREK</sequence>
<keyword evidence="1" id="KW-1015">Disulfide bond</keyword>
<dbReference type="InterPro" id="IPR043504">
    <property type="entry name" value="Peptidase_S1_PA_chymotrypsin"/>
</dbReference>
<dbReference type="FunFam" id="2.40.10.10:FF:000002">
    <property type="entry name" value="Transmembrane protease serine"/>
    <property type="match status" value="3"/>
</dbReference>
<dbReference type="GO" id="GO:0004252">
    <property type="term" value="F:serine-type endopeptidase activity"/>
    <property type="evidence" value="ECO:0007669"/>
    <property type="project" value="InterPro"/>
</dbReference>
<dbReference type="InterPro" id="IPR001254">
    <property type="entry name" value="Trypsin_dom"/>
</dbReference>
<evidence type="ECO:0000313" key="6">
    <source>
        <dbReference type="EMBL" id="CAF0829790.1"/>
    </source>
</evidence>
<dbReference type="PROSITE" id="PS50240">
    <property type="entry name" value="TRYPSIN_DOM"/>
    <property type="match status" value="3"/>
</dbReference>
<proteinExistence type="inferred from homology"/>
<keyword evidence="4" id="KW-0732">Signal</keyword>
<evidence type="ECO:0000256" key="2">
    <source>
        <dbReference type="ARBA" id="ARBA00024195"/>
    </source>
</evidence>
<dbReference type="OrthoDB" id="10002959at2759"/>
<name>A0A813URP4_9BILA</name>
<accession>A0A813URP4</accession>
<dbReference type="PROSITE" id="PS00135">
    <property type="entry name" value="TRYPSIN_SER"/>
    <property type="match status" value="2"/>
</dbReference>
<keyword evidence="3" id="KW-0720">Serine protease</keyword>
<dbReference type="PANTHER" id="PTHR24252">
    <property type="entry name" value="ACROSIN-RELATED"/>
    <property type="match status" value="1"/>
</dbReference>
<dbReference type="InterPro" id="IPR001314">
    <property type="entry name" value="Peptidase_S1A"/>
</dbReference>
<evidence type="ECO:0000313" key="7">
    <source>
        <dbReference type="Proteomes" id="UP000663879"/>
    </source>
</evidence>
<dbReference type="EMBL" id="CAJNOC010001046">
    <property type="protein sequence ID" value="CAF0829790.1"/>
    <property type="molecule type" value="Genomic_DNA"/>
</dbReference>
<keyword evidence="7" id="KW-1185">Reference proteome</keyword>
<dbReference type="InterPro" id="IPR033116">
    <property type="entry name" value="TRYPSIN_SER"/>
</dbReference>